<evidence type="ECO:0000313" key="2">
    <source>
        <dbReference type="EMBL" id="KAF0921350.1"/>
    </source>
</evidence>
<feature type="compositionally biased region" description="Basic residues" evidence="1">
    <location>
        <begin position="26"/>
        <end position="39"/>
    </location>
</feature>
<reference evidence="2 3" key="1">
    <citation type="submission" date="2019-11" db="EMBL/GenBank/DDBJ databases">
        <title>Whole genome sequence of Oryza granulata.</title>
        <authorList>
            <person name="Li W."/>
        </authorList>
    </citation>
    <scope>NUCLEOTIDE SEQUENCE [LARGE SCALE GENOMIC DNA]</scope>
    <source>
        <strain evidence="3">cv. Menghai</strain>
        <tissue evidence="2">Leaf</tissue>
    </source>
</reference>
<evidence type="ECO:0000313" key="3">
    <source>
        <dbReference type="Proteomes" id="UP000479710"/>
    </source>
</evidence>
<gene>
    <name evidence="2" type="ORF">E2562_003143</name>
</gene>
<feature type="compositionally biased region" description="Basic and acidic residues" evidence="1">
    <location>
        <begin position="137"/>
        <end position="148"/>
    </location>
</feature>
<feature type="compositionally biased region" description="Pro residues" evidence="1">
    <location>
        <begin position="54"/>
        <end position="66"/>
    </location>
</feature>
<sequence>MEGPAAKGRMFQSHHENGTTETAKKPFPRPAKKRARRTTARGNKCPTAQKQTPAGPPGRGPIPPAVGPHGPGHGRTLARENSPPNHYTGPWAHRASGPWPQATQDDKDGPPNSPTGPQGSPGRPAETAARRPVSVDGRADRSPHEKGA</sequence>
<name>A0A6G1E994_9ORYZ</name>
<proteinExistence type="predicted"/>
<organism evidence="2 3">
    <name type="scientific">Oryza meyeriana var. granulata</name>
    <dbReference type="NCBI Taxonomy" id="110450"/>
    <lineage>
        <taxon>Eukaryota</taxon>
        <taxon>Viridiplantae</taxon>
        <taxon>Streptophyta</taxon>
        <taxon>Embryophyta</taxon>
        <taxon>Tracheophyta</taxon>
        <taxon>Spermatophyta</taxon>
        <taxon>Magnoliopsida</taxon>
        <taxon>Liliopsida</taxon>
        <taxon>Poales</taxon>
        <taxon>Poaceae</taxon>
        <taxon>BOP clade</taxon>
        <taxon>Oryzoideae</taxon>
        <taxon>Oryzeae</taxon>
        <taxon>Oryzinae</taxon>
        <taxon>Oryza</taxon>
        <taxon>Oryza meyeriana</taxon>
    </lineage>
</organism>
<evidence type="ECO:0000256" key="1">
    <source>
        <dbReference type="SAM" id="MobiDB-lite"/>
    </source>
</evidence>
<dbReference type="Proteomes" id="UP000479710">
    <property type="component" value="Unassembled WGS sequence"/>
</dbReference>
<protein>
    <submittedName>
        <fullName evidence="2">Uncharacterized protein</fullName>
    </submittedName>
</protein>
<feature type="region of interest" description="Disordered" evidence="1">
    <location>
        <begin position="1"/>
        <end position="148"/>
    </location>
</feature>
<keyword evidence="3" id="KW-1185">Reference proteome</keyword>
<dbReference type="EMBL" id="SPHZ02000004">
    <property type="protein sequence ID" value="KAF0921350.1"/>
    <property type="molecule type" value="Genomic_DNA"/>
</dbReference>
<feature type="compositionally biased region" description="Basic and acidic residues" evidence="1">
    <location>
        <begin position="13"/>
        <end position="24"/>
    </location>
</feature>
<comment type="caution">
    <text evidence="2">The sequence shown here is derived from an EMBL/GenBank/DDBJ whole genome shotgun (WGS) entry which is preliminary data.</text>
</comment>
<dbReference type="AlphaFoldDB" id="A0A6G1E994"/>
<accession>A0A6G1E994</accession>